<keyword evidence="2" id="KW-1185">Reference proteome</keyword>
<dbReference type="EMBL" id="AP028055">
    <property type="protein sequence ID" value="BEG99982.1"/>
    <property type="molecule type" value="Genomic_DNA"/>
</dbReference>
<sequence>MKSMYLNRFKGLESECKLDTIKRNKFYNKGLSAIHLYMKEHPTDKESLFDYYILKMLFNDHAEVIKEVESLKSLKIYENDFLDTLIEALNNFNE</sequence>
<protein>
    <submittedName>
        <fullName evidence="1">Uncharacterized protein</fullName>
    </submittedName>
</protein>
<dbReference type="RefSeq" id="WP_353330941.1">
    <property type="nucleotide sequence ID" value="NZ_AP028055.1"/>
</dbReference>
<accession>A0ABM8IIP5</accession>
<evidence type="ECO:0000313" key="2">
    <source>
        <dbReference type="Proteomes" id="UP001496674"/>
    </source>
</evidence>
<evidence type="ECO:0000313" key="1">
    <source>
        <dbReference type="EMBL" id="BEG99982.1"/>
    </source>
</evidence>
<organism evidence="1 2">
    <name type="scientific">Bacteroides sedimenti</name>
    <dbReference type="NCBI Taxonomy" id="2136147"/>
    <lineage>
        <taxon>Bacteria</taxon>
        <taxon>Pseudomonadati</taxon>
        <taxon>Bacteroidota</taxon>
        <taxon>Bacteroidia</taxon>
        <taxon>Bacteroidales</taxon>
        <taxon>Bacteroidaceae</taxon>
        <taxon>Bacteroides</taxon>
    </lineage>
</organism>
<name>A0ABM8IIP5_9BACE</name>
<reference evidence="1 2" key="1">
    <citation type="submission" date="2023-04" db="EMBL/GenBank/DDBJ databases">
        <title>Draft genome sequence of acteroides sedimenti strain YN3PY1.</title>
        <authorList>
            <person name="Yoshida N."/>
        </authorList>
    </citation>
    <scope>NUCLEOTIDE SEQUENCE [LARGE SCALE GENOMIC DNA]</scope>
    <source>
        <strain evidence="1 2">YN3PY1</strain>
    </source>
</reference>
<proteinExistence type="predicted"/>
<gene>
    <name evidence="1" type="ORF">BSYN_22470</name>
</gene>
<dbReference type="Proteomes" id="UP001496674">
    <property type="component" value="Chromosome"/>
</dbReference>